<dbReference type="InterPro" id="IPR003173">
    <property type="entry name" value="PC4_C"/>
</dbReference>
<dbReference type="STRING" id="1754190.A0A1Y2D933"/>
<evidence type="ECO:0000256" key="5">
    <source>
        <dbReference type="ARBA" id="ARBA00023163"/>
    </source>
</evidence>
<keyword evidence="5" id="KW-0804">Transcription</keyword>
<evidence type="ECO:0000313" key="8">
    <source>
        <dbReference type="EMBL" id="ORY55780.1"/>
    </source>
</evidence>
<feature type="domain" description="Transcriptional coactivator p15 (PC4) C-terminal" evidence="7">
    <location>
        <begin position="21"/>
        <end position="71"/>
    </location>
</feature>
<accession>A0A1Y2D933</accession>
<protein>
    <submittedName>
        <fullName evidence="8">Putative RNA polymerase II transcriptional coactivator</fullName>
    </submittedName>
</protein>
<dbReference type="Proteomes" id="UP000193920">
    <property type="component" value="Unassembled WGS sequence"/>
</dbReference>
<comment type="caution">
    <text evidence="8">The sequence shown here is derived from an EMBL/GenBank/DDBJ whole genome shotgun (WGS) entry which is preliminary data.</text>
</comment>
<sequence>MEKPENIGKAVLTEDGSYMIELDKKKRIQVRTFRGMTLIDIREFYKTTNNEFKPGKKGISLNLEAWKRLKDSIADIDSCIDEMKTNSK</sequence>
<keyword evidence="9" id="KW-1185">Reference proteome</keyword>
<proteinExistence type="inferred from homology"/>
<dbReference type="GO" id="GO:0005634">
    <property type="term" value="C:nucleus"/>
    <property type="evidence" value="ECO:0007669"/>
    <property type="project" value="UniProtKB-SubCell"/>
</dbReference>
<comment type="subcellular location">
    <subcellularLocation>
        <location evidence="1">Nucleus</location>
    </subcellularLocation>
</comment>
<evidence type="ECO:0000259" key="7">
    <source>
        <dbReference type="Pfam" id="PF02229"/>
    </source>
</evidence>
<evidence type="ECO:0000256" key="3">
    <source>
        <dbReference type="ARBA" id="ARBA00023015"/>
    </source>
</evidence>
<evidence type="ECO:0000256" key="4">
    <source>
        <dbReference type="ARBA" id="ARBA00023125"/>
    </source>
</evidence>
<gene>
    <name evidence="8" type="ORF">LY90DRAFT_701947</name>
</gene>
<dbReference type="AlphaFoldDB" id="A0A1Y2D933"/>
<evidence type="ECO:0000256" key="1">
    <source>
        <dbReference type="ARBA" id="ARBA00004123"/>
    </source>
</evidence>
<dbReference type="OrthoDB" id="2505440at2759"/>
<dbReference type="PANTHER" id="PTHR13215">
    <property type="entry name" value="RNA POLYMERASE II TRANSCRIPTIONAL COACTIVATOR"/>
    <property type="match status" value="1"/>
</dbReference>
<dbReference type="GO" id="GO:0003713">
    <property type="term" value="F:transcription coactivator activity"/>
    <property type="evidence" value="ECO:0007669"/>
    <property type="project" value="InterPro"/>
</dbReference>
<organism evidence="8 9">
    <name type="scientific">Neocallimastix californiae</name>
    <dbReference type="NCBI Taxonomy" id="1754190"/>
    <lineage>
        <taxon>Eukaryota</taxon>
        <taxon>Fungi</taxon>
        <taxon>Fungi incertae sedis</taxon>
        <taxon>Chytridiomycota</taxon>
        <taxon>Chytridiomycota incertae sedis</taxon>
        <taxon>Neocallimastigomycetes</taxon>
        <taxon>Neocallimastigales</taxon>
        <taxon>Neocallimastigaceae</taxon>
        <taxon>Neocallimastix</taxon>
    </lineage>
</organism>
<dbReference type="InterPro" id="IPR009044">
    <property type="entry name" value="ssDNA-bd_transcriptional_reg"/>
</dbReference>
<evidence type="ECO:0000313" key="9">
    <source>
        <dbReference type="Proteomes" id="UP000193920"/>
    </source>
</evidence>
<keyword evidence="6" id="KW-0539">Nucleus</keyword>
<name>A0A1Y2D933_9FUNG</name>
<reference evidence="8 9" key="1">
    <citation type="submission" date="2016-08" db="EMBL/GenBank/DDBJ databases">
        <title>A Parts List for Fungal Cellulosomes Revealed by Comparative Genomics.</title>
        <authorList>
            <consortium name="DOE Joint Genome Institute"/>
            <person name="Haitjema C.H."/>
            <person name="Gilmore S.P."/>
            <person name="Henske J.K."/>
            <person name="Solomon K.V."/>
            <person name="De Groot R."/>
            <person name="Kuo A."/>
            <person name="Mondo S.J."/>
            <person name="Salamov A.A."/>
            <person name="Labutti K."/>
            <person name="Zhao Z."/>
            <person name="Chiniquy J."/>
            <person name="Barry K."/>
            <person name="Brewer H.M."/>
            <person name="Purvine S.O."/>
            <person name="Wright A.T."/>
            <person name="Boxma B."/>
            <person name="Van Alen T."/>
            <person name="Hackstein J.H."/>
            <person name="Baker S.E."/>
            <person name="Grigoriev I.V."/>
            <person name="O'Malley M.A."/>
        </authorList>
    </citation>
    <scope>NUCLEOTIDE SEQUENCE [LARGE SCALE GENOMIC DNA]</scope>
    <source>
        <strain evidence="8 9">G1</strain>
    </source>
</reference>
<dbReference type="InterPro" id="IPR045125">
    <property type="entry name" value="Sub1/Tcp4-like"/>
</dbReference>
<evidence type="ECO:0000256" key="2">
    <source>
        <dbReference type="ARBA" id="ARBA00009001"/>
    </source>
</evidence>
<dbReference type="Gene3D" id="2.30.31.10">
    <property type="entry name" value="Transcriptional Coactivator Pc4, Chain A"/>
    <property type="match status" value="1"/>
</dbReference>
<keyword evidence="4" id="KW-0238">DNA-binding</keyword>
<keyword evidence="3" id="KW-0805">Transcription regulation</keyword>
<evidence type="ECO:0000256" key="6">
    <source>
        <dbReference type="ARBA" id="ARBA00023242"/>
    </source>
</evidence>
<comment type="similarity">
    <text evidence="2">Belongs to the transcriptional coactivator PC4 family.</text>
</comment>
<dbReference type="EMBL" id="MCOG01000076">
    <property type="protein sequence ID" value="ORY55780.1"/>
    <property type="molecule type" value="Genomic_DNA"/>
</dbReference>
<dbReference type="GO" id="GO:0060261">
    <property type="term" value="P:positive regulation of transcription initiation by RNA polymerase II"/>
    <property type="evidence" value="ECO:0007669"/>
    <property type="project" value="InterPro"/>
</dbReference>
<dbReference type="GO" id="GO:0003677">
    <property type="term" value="F:DNA binding"/>
    <property type="evidence" value="ECO:0007669"/>
    <property type="project" value="UniProtKB-KW"/>
</dbReference>
<dbReference type="Pfam" id="PF02229">
    <property type="entry name" value="PC4"/>
    <property type="match status" value="1"/>
</dbReference>
<dbReference type="SUPFAM" id="SSF54447">
    <property type="entry name" value="ssDNA-binding transcriptional regulator domain"/>
    <property type="match status" value="1"/>
</dbReference>